<dbReference type="EMBL" id="CAJNDS010002064">
    <property type="protein sequence ID" value="CAE7299987.1"/>
    <property type="molecule type" value="Genomic_DNA"/>
</dbReference>
<dbReference type="Proteomes" id="UP000604046">
    <property type="component" value="Unassembled WGS sequence"/>
</dbReference>
<protein>
    <submittedName>
        <fullName evidence="1">Uncharacterized protein</fullName>
    </submittedName>
</protein>
<evidence type="ECO:0000313" key="1">
    <source>
        <dbReference type="EMBL" id="CAE7299987.1"/>
    </source>
</evidence>
<proteinExistence type="predicted"/>
<evidence type="ECO:0000313" key="2">
    <source>
        <dbReference type="Proteomes" id="UP000604046"/>
    </source>
</evidence>
<dbReference type="AlphaFoldDB" id="A0A812NCY1"/>
<comment type="caution">
    <text evidence="1">The sequence shown here is derived from an EMBL/GenBank/DDBJ whole genome shotgun (WGS) entry which is preliminary data.</text>
</comment>
<sequence length="109" mass="11971">MRPLKAPEVAPFAVQDSVLCCTRQLKHHTPRPKGQIDGSCLVLMSLMRTCPHRDVADDQSPGLGHFTHLYTAYTTFRISYPAITNHALALKAAEVMCAPYGVFEATASK</sequence>
<gene>
    <name evidence="1" type="ORF">SNAT2548_LOCUS15785</name>
</gene>
<keyword evidence="2" id="KW-1185">Reference proteome</keyword>
<organism evidence="1 2">
    <name type="scientific">Symbiodinium natans</name>
    <dbReference type="NCBI Taxonomy" id="878477"/>
    <lineage>
        <taxon>Eukaryota</taxon>
        <taxon>Sar</taxon>
        <taxon>Alveolata</taxon>
        <taxon>Dinophyceae</taxon>
        <taxon>Suessiales</taxon>
        <taxon>Symbiodiniaceae</taxon>
        <taxon>Symbiodinium</taxon>
    </lineage>
</organism>
<name>A0A812NCY1_9DINO</name>
<accession>A0A812NCY1</accession>
<reference evidence="1" key="1">
    <citation type="submission" date="2021-02" db="EMBL/GenBank/DDBJ databases">
        <authorList>
            <person name="Dougan E. K."/>
            <person name="Rhodes N."/>
            <person name="Thang M."/>
            <person name="Chan C."/>
        </authorList>
    </citation>
    <scope>NUCLEOTIDE SEQUENCE</scope>
</reference>